<evidence type="ECO:0000256" key="3">
    <source>
        <dbReference type="ARBA" id="ARBA00022801"/>
    </source>
</evidence>
<dbReference type="SUPFAM" id="SSF53187">
    <property type="entry name" value="Zn-dependent exopeptidases"/>
    <property type="match status" value="1"/>
</dbReference>
<dbReference type="AlphaFoldDB" id="A0A2T1HNQ9"/>
<evidence type="ECO:0000256" key="4">
    <source>
        <dbReference type="ARBA" id="ARBA00022833"/>
    </source>
</evidence>
<dbReference type="InterPro" id="IPR043795">
    <property type="entry name" value="N-alpha-Ac-DABA-like"/>
</dbReference>
<evidence type="ECO:0000259" key="5">
    <source>
        <dbReference type="Pfam" id="PF24827"/>
    </source>
</evidence>
<evidence type="ECO:0000313" key="6">
    <source>
        <dbReference type="EMBL" id="PSC03272.1"/>
    </source>
</evidence>
<dbReference type="OrthoDB" id="9782876at2"/>
<dbReference type="InterPro" id="IPR053138">
    <property type="entry name" value="N-alpha-Ac-DABA_deacetylase"/>
</dbReference>
<organism evidence="6 7">
    <name type="scientific">Alsobacter soli</name>
    <dbReference type="NCBI Taxonomy" id="2109933"/>
    <lineage>
        <taxon>Bacteria</taxon>
        <taxon>Pseudomonadati</taxon>
        <taxon>Pseudomonadota</taxon>
        <taxon>Alphaproteobacteria</taxon>
        <taxon>Hyphomicrobiales</taxon>
        <taxon>Alsobacteraceae</taxon>
        <taxon>Alsobacter</taxon>
    </lineage>
</organism>
<keyword evidence="2" id="KW-0479">Metal-binding</keyword>
<evidence type="ECO:0000256" key="2">
    <source>
        <dbReference type="ARBA" id="ARBA00022723"/>
    </source>
</evidence>
<evidence type="ECO:0000313" key="7">
    <source>
        <dbReference type="Proteomes" id="UP000239772"/>
    </source>
</evidence>
<dbReference type="GO" id="GO:0046872">
    <property type="term" value="F:metal ion binding"/>
    <property type="evidence" value="ECO:0007669"/>
    <property type="project" value="UniProtKB-KW"/>
</dbReference>
<keyword evidence="3" id="KW-0378">Hydrolase</keyword>
<evidence type="ECO:0000256" key="1">
    <source>
        <dbReference type="ARBA" id="ARBA00001947"/>
    </source>
</evidence>
<name>A0A2T1HNQ9_9HYPH</name>
<dbReference type="EMBL" id="PVZS01000028">
    <property type="protein sequence ID" value="PSC03272.1"/>
    <property type="molecule type" value="Genomic_DNA"/>
</dbReference>
<dbReference type="PANTHER" id="PTHR37326">
    <property type="entry name" value="BLL3975 PROTEIN"/>
    <property type="match status" value="1"/>
</dbReference>
<comment type="caution">
    <text evidence="6">The sequence shown here is derived from an EMBL/GenBank/DDBJ whole genome shotgun (WGS) entry which is preliminary data.</text>
</comment>
<proteinExistence type="predicted"/>
<keyword evidence="7" id="KW-1185">Reference proteome</keyword>
<keyword evidence="4" id="KW-0862">Zinc</keyword>
<dbReference type="Gene3D" id="3.40.630.10">
    <property type="entry name" value="Zn peptidases"/>
    <property type="match status" value="1"/>
</dbReference>
<dbReference type="PANTHER" id="PTHR37326:SF1">
    <property type="entry name" value="BLL3975 PROTEIN"/>
    <property type="match status" value="1"/>
</dbReference>
<dbReference type="PIRSF" id="PIRSF039012">
    <property type="entry name" value="ASP"/>
    <property type="match status" value="1"/>
</dbReference>
<accession>A0A2T1HNQ9</accession>
<protein>
    <submittedName>
        <fullName evidence="6">Succinylglutamate desuccinylase</fullName>
    </submittedName>
</protein>
<comment type="cofactor">
    <cofactor evidence="1">
        <name>Zn(2+)</name>
        <dbReference type="ChEBI" id="CHEBI:29105"/>
    </cofactor>
</comment>
<dbReference type="CDD" id="cd06252">
    <property type="entry name" value="M14_ASTE_ASPA-like"/>
    <property type="match status" value="1"/>
</dbReference>
<dbReference type="InterPro" id="IPR055438">
    <property type="entry name" value="AstE_AspA_cat"/>
</dbReference>
<dbReference type="Pfam" id="PF24827">
    <property type="entry name" value="AstE_AspA_cat"/>
    <property type="match status" value="1"/>
</dbReference>
<sequence length="346" mass="36216">MTITRIGSEPRPSSAFLTVDPDRNGKQSGFVMIPHSPDDDAWGATAVPIAIIKNGSGPTAILEGGNHGDEYEGPITICDMIRDLDPGRVQGRLILMPANNVHAVMAGKRTSPVDGLNFNRTFPGDPRGTITQQISAYVSDHILPLGDAFLDLHSGGSSLDIIPSAIIEPTDDPALHKRNVAAVQAFDAPMTVVISNLGEPRTATAAACRAGLVTVGTEMAGGGTVSLPALQVCRRGVANVLDHLGILARDEPQAERGGGQILELPGASAYVYATADGIFEPFHANGTKVSAGEPAGRIHCTWDPTRAPATLHYSADGILYGRRQPGRVRPGNCCLVVAAPYKGVLS</sequence>
<reference evidence="7" key="1">
    <citation type="submission" date="2018-03" db="EMBL/GenBank/DDBJ databases">
        <authorList>
            <person name="Sun L."/>
            <person name="Liu H."/>
            <person name="Chen W."/>
            <person name="Huang K."/>
            <person name="Liu W."/>
            <person name="Gao X."/>
        </authorList>
    </citation>
    <scope>NUCLEOTIDE SEQUENCE [LARGE SCALE GENOMIC DNA]</scope>
    <source>
        <strain evidence="7">SH9</strain>
    </source>
</reference>
<feature type="domain" description="Succinylglutamate desuccinylase/Aspartoacylase catalytic" evidence="5">
    <location>
        <begin position="57"/>
        <end position="244"/>
    </location>
</feature>
<dbReference type="RefSeq" id="WP_106339098.1">
    <property type="nucleotide sequence ID" value="NZ_PVZS01000028.1"/>
</dbReference>
<dbReference type="GO" id="GO:0016788">
    <property type="term" value="F:hydrolase activity, acting on ester bonds"/>
    <property type="evidence" value="ECO:0007669"/>
    <property type="project" value="InterPro"/>
</dbReference>
<gene>
    <name evidence="6" type="ORF">SLNSH_19635</name>
</gene>
<dbReference type="GO" id="GO:0016811">
    <property type="term" value="F:hydrolase activity, acting on carbon-nitrogen (but not peptide) bonds, in linear amides"/>
    <property type="evidence" value="ECO:0007669"/>
    <property type="project" value="InterPro"/>
</dbReference>
<dbReference type="Proteomes" id="UP000239772">
    <property type="component" value="Unassembled WGS sequence"/>
</dbReference>